<evidence type="ECO:0000313" key="5">
    <source>
        <dbReference type="Proteomes" id="UP000060630"/>
    </source>
</evidence>
<dbReference type="EMBL" id="LPHD01000213">
    <property type="protein sequence ID" value="KWA70632.1"/>
    <property type="molecule type" value="Genomic_DNA"/>
</dbReference>
<evidence type="ECO:0000313" key="3">
    <source>
        <dbReference type="EMBL" id="KWA70632.1"/>
    </source>
</evidence>
<dbReference type="SMART" id="SM00530">
    <property type="entry name" value="HTH_XRE"/>
    <property type="match status" value="1"/>
</dbReference>
<dbReference type="Proteomes" id="UP000060630">
    <property type="component" value="Unassembled WGS sequence"/>
</dbReference>
<accession>A0A105BLU4</accession>
<organism evidence="3 5">
    <name type="scientific">Burkholderia ubonensis</name>
    <dbReference type="NCBI Taxonomy" id="101571"/>
    <lineage>
        <taxon>Bacteria</taxon>
        <taxon>Pseudomonadati</taxon>
        <taxon>Pseudomonadota</taxon>
        <taxon>Betaproteobacteria</taxon>
        <taxon>Burkholderiales</taxon>
        <taxon>Burkholderiaceae</taxon>
        <taxon>Burkholderia</taxon>
        <taxon>Burkholderia cepacia complex</taxon>
    </lineage>
</organism>
<keyword evidence="4" id="KW-1185">Reference proteome</keyword>
<reference evidence="4 5" key="1">
    <citation type="submission" date="2015-11" db="EMBL/GenBank/DDBJ databases">
        <title>Expanding the genomic diversity of Burkholderia species for the development of highly accurate diagnostics.</title>
        <authorList>
            <person name="Sahl J."/>
            <person name="Keim P."/>
            <person name="Wagner D."/>
        </authorList>
    </citation>
    <scope>NUCLEOTIDE SEQUENCE [LARGE SCALE GENOMIC DNA]</scope>
    <source>
        <strain evidence="2 4">MSMB1808WGS</strain>
        <strain evidence="3 5">MSMB2087WGS</strain>
    </source>
</reference>
<sequence length="108" mass="12061">MLDLSLSKPSEIVKRLCERLRTERLALQMTQADVAGRAGIGINTVSNLEAGRNVGFENVVRVAMVLGRGKELEGLFLPRLDSLEDVRRYENSARRQRAKRKSSHARAG</sequence>
<dbReference type="InterPro" id="IPR010982">
    <property type="entry name" value="Lambda_DNA-bd_dom_sf"/>
</dbReference>
<dbReference type="InterPro" id="IPR001387">
    <property type="entry name" value="Cro/C1-type_HTH"/>
</dbReference>
<dbReference type="Gene3D" id="1.10.260.40">
    <property type="entry name" value="lambda repressor-like DNA-binding domains"/>
    <property type="match status" value="1"/>
</dbReference>
<dbReference type="EMBL" id="LPBJ01000132">
    <property type="protein sequence ID" value="KVP82874.1"/>
    <property type="molecule type" value="Genomic_DNA"/>
</dbReference>
<dbReference type="Proteomes" id="UP000056453">
    <property type="component" value="Unassembled WGS sequence"/>
</dbReference>
<protein>
    <submittedName>
        <fullName evidence="3">XRE family transcriptional regulator</fullName>
    </submittedName>
</protein>
<feature type="domain" description="HTH cro/C1-type" evidence="1">
    <location>
        <begin position="20"/>
        <end position="75"/>
    </location>
</feature>
<comment type="caution">
    <text evidence="3">The sequence shown here is derived from an EMBL/GenBank/DDBJ whole genome shotgun (WGS) entry which is preliminary data.</text>
</comment>
<dbReference type="AlphaFoldDB" id="A0A105BLU4"/>
<name>A0A105BLU4_9BURK</name>
<dbReference type="Pfam" id="PF01381">
    <property type="entry name" value="HTH_3"/>
    <property type="match status" value="1"/>
</dbReference>
<proteinExistence type="predicted"/>
<dbReference type="SUPFAM" id="SSF47413">
    <property type="entry name" value="lambda repressor-like DNA-binding domains"/>
    <property type="match status" value="1"/>
</dbReference>
<dbReference type="PROSITE" id="PS50943">
    <property type="entry name" value="HTH_CROC1"/>
    <property type="match status" value="1"/>
</dbReference>
<dbReference type="GO" id="GO:0003677">
    <property type="term" value="F:DNA binding"/>
    <property type="evidence" value="ECO:0007669"/>
    <property type="project" value="InterPro"/>
</dbReference>
<evidence type="ECO:0000313" key="2">
    <source>
        <dbReference type="EMBL" id="KVP82874.1"/>
    </source>
</evidence>
<dbReference type="RefSeq" id="WP_059646400.1">
    <property type="nucleotide sequence ID" value="NZ_MEAW01000087.1"/>
</dbReference>
<evidence type="ECO:0000313" key="4">
    <source>
        <dbReference type="Proteomes" id="UP000056453"/>
    </source>
</evidence>
<gene>
    <name evidence="2" type="ORF">WJ96_26335</name>
    <name evidence="3" type="ORF">WL29_07350</name>
</gene>
<dbReference type="CDD" id="cd00093">
    <property type="entry name" value="HTH_XRE"/>
    <property type="match status" value="1"/>
</dbReference>
<evidence type="ECO:0000259" key="1">
    <source>
        <dbReference type="PROSITE" id="PS50943"/>
    </source>
</evidence>